<proteinExistence type="predicted"/>
<feature type="transmembrane region" description="Helical" evidence="1">
    <location>
        <begin position="285"/>
        <end position="305"/>
    </location>
</feature>
<protein>
    <submittedName>
        <fullName evidence="2">YwiC-like family protein</fullName>
    </submittedName>
</protein>
<organism evidence="2 3">
    <name type="scientific">Archangium minus</name>
    <dbReference type="NCBI Taxonomy" id="83450"/>
    <lineage>
        <taxon>Bacteria</taxon>
        <taxon>Pseudomonadati</taxon>
        <taxon>Myxococcota</taxon>
        <taxon>Myxococcia</taxon>
        <taxon>Myxococcales</taxon>
        <taxon>Cystobacterineae</taxon>
        <taxon>Archangiaceae</taxon>
        <taxon>Archangium</taxon>
    </lineage>
</organism>
<feature type="transmembrane region" description="Helical" evidence="1">
    <location>
        <begin position="199"/>
        <end position="216"/>
    </location>
</feature>
<evidence type="ECO:0000313" key="3">
    <source>
        <dbReference type="Proteomes" id="UP001611383"/>
    </source>
</evidence>
<dbReference type="Proteomes" id="UP001611383">
    <property type="component" value="Chromosome"/>
</dbReference>
<keyword evidence="1" id="KW-0472">Membrane</keyword>
<keyword evidence="1" id="KW-1133">Transmembrane helix</keyword>
<dbReference type="Pfam" id="PF14256">
    <property type="entry name" value="YwiC"/>
    <property type="match status" value="1"/>
</dbReference>
<feature type="transmembrane region" description="Helical" evidence="1">
    <location>
        <begin position="141"/>
        <end position="161"/>
    </location>
</feature>
<evidence type="ECO:0000313" key="2">
    <source>
        <dbReference type="EMBL" id="WNG51362.1"/>
    </source>
</evidence>
<gene>
    <name evidence="2" type="ORF">F0U60_49945</name>
</gene>
<dbReference type="InterPro" id="IPR025576">
    <property type="entry name" value="YwiC"/>
</dbReference>
<feature type="transmembrane region" description="Helical" evidence="1">
    <location>
        <begin position="311"/>
        <end position="332"/>
    </location>
</feature>
<sequence length="360" mass="37650">MMRPHFSGAPHRPAAVWLLAHFRKRASRFCPGAPASRAQGLRASPGLSAPLAHPGRLLSRTLAGTTLAPSHERAPPTSVPCPPTLEVDRIMSPLSTHPTPGSLIQGLLPREHGVWFQLGLPLVTALFVSGAPASALWLSGAAFACLLAHEPLVLLLGHRGARRGERDSGRARVWGLLVGTVGAVCFALGAVTLPPEARPFLAMPLILGGEVLLFVWNRQERTLSGEVLASLALGAWAVPVAMAGGMPASTAMTLWGTYGLSFALATLAVRLVIASHRPRAHRTQLRCTGAVLVVALLTTAVLWALDSGLHPLRVVALLPVGLVALGLCVALPSPRRLHSIGWTLGVAGTLTLVLLGVGLS</sequence>
<feature type="transmembrane region" description="Helical" evidence="1">
    <location>
        <begin position="228"/>
        <end position="246"/>
    </location>
</feature>
<feature type="transmembrane region" description="Helical" evidence="1">
    <location>
        <begin position="252"/>
        <end position="273"/>
    </location>
</feature>
<keyword evidence="1" id="KW-0812">Transmembrane</keyword>
<accession>A0ABY9X7J6</accession>
<name>A0ABY9X7J6_9BACT</name>
<feature type="transmembrane region" description="Helical" evidence="1">
    <location>
        <begin position="339"/>
        <end position="359"/>
    </location>
</feature>
<feature type="transmembrane region" description="Helical" evidence="1">
    <location>
        <begin position="173"/>
        <end position="193"/>
    </location>
</feature>
<dbReference type="EMBL" id="CP043494">
    <property type="protein sequence ID" value="WNG51362.1"/>
    <property type="molecule type" value="Genomic_DNA"/>
</dbReference>
<evidence type="ECO:0000256" key="1">
    <source>
        <dbReference type="SAM" id="Phobius"/>
    </source>
</evidence>
<reference evidence="2 3" key="1">
    <citation type="submission" date="2019-08" db="EMBL/GenBank/DDBJ databases">
        <title>Archangium and Cystobacter genomes.</title>
        <authorList>
            <person name="Chen I.-C.K."/>
            <person name="Wielgoss S."/>
        </authorList>
    </citation>
    <scope>NUCLEOTIDE SEQUENCE [LARGE SCALE GENOMIC DNA]</scope>
    <source>
        <strain evidence="2 3">Cbm 6</strain>
    </source>
</reference>
<keyword evidence="3" id="KW-1185">Reference proteome</keyword>